<dbReference type="InterPro" id="IPR005883">
    <property type="entry name" value="PilM"/>
</dbReference>
<reference evidence="1" key="1">
    <citation type="journal article" date="2014" name="Front. Microbiol.">
        <title>High frequency of phylogenetically diverse reductive dehalogenase-homologous genes in deep subseafloor sedimentary metagenomes.</title>
        <authorList>
            <person name="Kawai M."/>
            <person name="Futagami T."/>
            <person name="Toyoda A."/>
            <person name="Takaki Y."/>
            <person name="Nishi S."/>
            <person name="Hori S."/>
            <person name="Arai W."/>
            <person name="Tsubouchi T."/>
            <person name="Morono Y."/>
            <person name="Uchiyama I."/>
            <person name="Ito T."/>
            <person name="Fujiyama A."/>
            <person name="Inagaki F."/>
            <person name="Takami H."/>
        </authorList>
    </citation>
    <scope>NUCLEOTIDE SEQUENCE</scope>
    <source>
        <strain evidence="1">Expedition CK06-06</strain>
    </source>
</reference>
<organism evidence="1">
    <name type="scientific">marine sediment metagenome</name>
    <dbReference type="NCBI Taxonomy" id="412755"/>
    <lineage>
        <taxon>unclassified sequences</taxon>
        <taxon>metagenomes</taxon>
        <taxon>ecological metagenomes</taxon>
    </lineage>
</organism>
<accession>X1W0T0</accession>
<comment type="caution">
    <text evidence="1">The sequence shown here is derived from an EMBL/GenBank/DDBJ whole genome shotgun (WGS) entry which is preliminary data.</text>
</comment>
<gene>
    <name evidence="1" type="ORF">S12H4_61483</name>
</gene>
<dbReference type="EMBL" id="BARW01040826">
    <property type="protein sequence ID" value="GAJ20740.1"/>
    <property type="molecule type" value="Genomic_DNA"/>
</dbReference>
<dbReference type="Pfam" id="PF11104">
    <property type="entry name" value="PilM_2"/>
    <property type="match status" value="1"/>
</dbReference>
<evidence type="ECO:0000313" key="1">
    <source>
        <dbReference type="EMBL" id="GAJ20740.1"/>
    </source>
</evidence>
<feature type="non-terminal residue" evidence="1">
    <location>
        <position position="1"/>
    </location>
</feature>
<protein>
    <submittedName>
        <fullName evidence="1">Uncharacterized protein</fullName>
    </submittedName>
</protein>
<sequence>TREAVLEAARDKMPLSMDELYLSWQTITAGGEAQQVLVVGVPRDVIDAEMQALRAAGINPRTLDLKTIALARAVNKEQALILNIEPSSFDIIIVVNGIPEVMRTVAWQQDSLT</sequence>
<dbReference type="Gene3D" id="3.30.420.40">
    <property type="match status" value="2"/>
</dbReference>
<feature type="non-terminal residue" evidence="1">
    <location>
        <position position="113"/>
    </location>
</feature>
<name>X1W0T0_9ZZZZ</name>
<dbReference type="Gene3D" id="3.30.1490.300">
    <property type="match status" value="1"/>
</dbReference>
<dbReference type="AlphaFoldDB" id="X1W0T0"/>
<proteinExistence type="predicted"/>